<evidence type="ECO:0000256" key="4">
    <source>
        <dbReference type="ARBA" id="ARBA00023027"/>
    </source>
</evidence>
<dbReference type="CDD" id="cd05214">
    <property type="entry name" value="GAPDH_I_N"/>
    <property type="match status" value="1"/>
</dbReference>
<dbReference type="FunFam" id="3.40.50.720:FF:000001">
    <property type="entry name" value="Glyceraldehyde-3-phosphate dehydrogenase"/>
    <property type="match status" value="1"/>
</dbReference>
<dbReference type="PRINTS" id="PR00078">
    <property type="entry name" value="G3PDHDRGNASE"/>
</dbReference>
<evidence type="ECO:0000256" key="1">
    <source>
        <dbReference type="ARBA" id="ARBA00007406"/>
    </source>
</evidence>
<dbReference type="GO" id="GO:0051287">
    <property type="term" value="F:NAD binding"/>
    <property type="evidence" value="ECO:0007669"/>
    <property type="project" value="InterPro"/>
</dbReference>
<comment type="similarity">
    <text evidence="1">Belongs to the glyceraldehyde-3-phosphate dehydrogenase family.</text>
</comment>
<dbReference type="InterPro" id="IPR020831">
    <property type="entry name" value="GlycerAld/Erythrose_P_DH"/>
</dbReference>
<evidence type="ECO:0000256" key="2">
    <source>
        <dbReference type="ARBA" id="ARBA00011881"/>
    </source>
</evidence>
<feature type="non-terminal residue" evidence="6">
    <location>
        <position position="1"/>
    </location>
</feature>
<dbReference type="Pfam" id="PF00044">
    <property type="entry name" value="Gp_dh_N"/>
    <property type="match status" value="1"/>
</dbReference>
<dbReference type="Pfam" id="PF02800">
    <property type="entry name" value="Gp_dh_C"/>
    <property type="match status" value="1"/>
</dbReference>
<dbReference type="EMBL" id="AJWY01013231">
    <property type="protein sequence ID" value="EKC47697.1"/>
    <property type="molecule type" value="Genomic_DNA"/>
</dbReference>
<feature type="domain" description="Glyceraldehyde 3-phosphate dehydrogenase NAD(P) binding" evidence="5">
    <location>
        <begin position="1"/>
        <end position="143"/>
    </location>
</feature>
<dbReference type="PANTHER" id="PTHR10836:SF76">
    <property type="entry name" value="GLYCERALDEHYDE-3-PHOSPHATE DEHYDROGENASE-RELATED"/>
    <property type="match status" value="1"/>
</dbReference>
<dbReference type="SUPFAM" id="SSF55347">
    <property type="entry name" value="Glyceraldehyde-3-phosphate dehydrogenase-like, C-terminal domain"/>
    <property type="match status" value="1"/>
</dbReference>
<comment type="subunit">
    <text evidence="2">Homotetramer.</text>
</comment>
<dbReference type="Gene3D" id="3.40.50.720">
    <property type="entry name" value="NAD(P)-binding Rossmann-like Domain"/>
    <property type="match status" value="1"/>
</dbReference>
<dbReference type="InterPro" id="IPR020829">
    <property type="entry name" value="GlycerAld_3-P_DH_cat"/>
</dbReference>
<dbReference type="AlphaFoldDB" id="K1RG74"/>
<keyword evidence="3" id="KW-0560">Oxidoreductase</keyword>
<sequence>IGRLVFRAAICADDIEVVAVNAPDKTPEQLAYTVKYDSVHGRFHGTVDCEGGENPALIVNGKRVALLNNRDAKLLPWGELGVEYVLECTGAFLTKEKAQDHLDAGAQVVVLSGPSKDDTPMFVCGVNLDAYTPDIKIVSNASCTTNCLAPLAKIINDNFGIVEGLMTTVHADTATQQVVDGFSKKNWRLSRGVHGNIIPTSTGAAKAVGKVIPACRAS</sequence>
<evidence type="ECO:0000256" key="3">
    <source>
        <dbReference type="ARBA" id="ARBA00023002"/>
    </source>
</evidence>
<proteinExistence type="inferred from homology"/>
<dbReference type="SUPFAM" id="SSF51735">
    <property type="entry name" value="NAD(P)-binding Rossmann-fold domains"/>
    <property type="match status" value="1"/>
</dbReference>
<evidence type="ECO:0000313" key="6">
    <source>
        <dbReference type="EMBL" id="EKC47697.1"/>
    </source>
</evidence>
<reference evidence="6" key="1">
    <citation type="journal article" date="2013" name="Environ. Microbiol.">
        <title>Microbiota from the distal guts of lean and obese adolescents exhibit partial functional redundancy besides clear differences in community structure.</title>
        <authorList>
            <person name="Ferrer M."/>
            <person name="Ruiz A."/>
            <person name="Lanza F."/>
            <person name="Haange S.B."/>
            <person name="Oberbach A."/>
            <person name="Till H."/>
            <person name="Bargiela R."/>
            <person name="Campoy C."/>
            <person name="Segura M.T."/>
            <person name="Richter M."/>
            <person name="von Bergen M."/>
            <person name="Seifert J."/>
            <person name="Suarez A."/>
        </authorList>
    </citation>
    <scope>NUCLEOTIDE SEQUENCE</scope>
</reference>
<dbReference type="PROSITE" id="PS00071">
    <property type="entry name" value="GAPDH"/>
    <property type="match status" value="1"/>
</dbReference>
<gene>
    <name evidence="6" type="ORF">LEA_19248</name>
</gene>
<organism evidence="6">
    <name type="scientific">human gut metagenome</name>
    <dbReference type="NCBI Taxonomy" id="408170"/>
    <lineage>
        <taxon>unclassified sequences</taxon>
        <taxon>metagenomes</taxon>
        <taxon>organismal metagenomes</taxon>
    </lineage>
</organism>
<keyword evidence="4" id="KW-0520">NAD</keyword>
<accession>K1RG74</accession>
<protein>
    <submittedName>
        <fullName evidence="6">Glyceraldehyde-3-phosphate dehydrogenase, type I</fullName>
    </submittedName>
</protein>
<dbReference type="InterPro" id="IPR020828">
    <property type="entry name" value="GlycerAld_3-P_DH_NAD(P)-bd"/>
</dbReference>
<name>K1RG74_9ZZZZ</name>
<dbReference type="SMART" id="SM00846">
    <property type="entry name" value="Gp_dh_N"/>
    <property type="match status" value="1"/>
</dbReference>
<evidence type="ECO:0000259" key="5">
    <source>
        <dbReference type="SMART" id="SM00846"/>
    </source>
</evidence>
<dbReference type="GO" id="GO:0016620">
    <property type="term" value="F:oxidoreductase activity, acting on the aldehyde or oxo group of donors, NAD or NADP as acceptor"/>
    <property type="evidence" value="ECO:0007669"/>
    <property type="project" value="InterPro"/>
</dbReference>
<dbReference type="InterPro" id="IPR020830">
    <property type="entry name" value="GlycerAld_3-P_DH_AS"/>
</dbReference>
<dbReference type="InterPro" id="IPR036291">
    <property type="entry name" value="NAD(P)-bd_dom_sf"/>
</dbReference>
<dbReference type="PANTHER" id="PTHR10836">
    <property type="entry name" value="GLYCERALDEHYDE 3-PHOSPHATE DEHYDROGENASE"/>
    <property type="match status" value="1"/>
</dbReference>
<comment type="caution">
    <text evidence="6">The sequence shown here is derived from an EMBL/GenBank/DDBJ whole genome shotgun (WGS) entry which is preliminary data.</text>
</comment>